<dbReference type="PANTHER" id="PTHR43434:SF26">
    <property type="entry name" value="PYROPHOSPHATASE PPAX"/>
    <property type="match status" value="1"/>
</dbReference>
<dbReference type="SFLD" id="SFLDG01129">
    <property type="entry name" value="C1.5:_HAD__Beta-PGM__Phosphata"/>
    <property type="match status" value="1"/>
</dbReference>
<organism evidence="1 2">
    <name type="scientific">Desulfofundulus luciae</name>
    <dbReference type="NCBI Taxonomy" id="74702"/>
    <lineage>
        <taxon>Bacteria</taxon>
        <taxon>Bacillati</taxon>
        <taxon>Bacillota</taxon>
        <taxon>Clostridia</taxon>
        <taxon>Eubacteriales</taxon>
        <taxon>Peptococcaceae</taxon>
        <taxon>Desulfofundulus</taxon>
    </lineage>
</organism>
<gene>
    <name evidence="1" type="ORF">J2Z49_000944</name>
</gene>
<dbReference type="GO" id="GO:0004427">
    <property type="term" value="F:inorganic diphosphate phosphatase activity"/>
    <property type="evidence" value="ECO:0007669"/>
    <property type="project" value="UniProtKB-EC"/>
</dbReference>
<comment type="caution">
    <text evidence="1">The sequence shown here is derived from an EMBL/GenBank/DDBJ whole genome shotgun (WGS) entry which is preliminary data.</text>
</comment>
<dbReference type="InterPro" id="IPR006439">
    <property type="entry name" value="HAD-SF_hydro_IA"/>
</dbReference>
<dbReference type="InterPro" id="IPR023214">
    <property type="entry name" value="HAD_sf"/>
</dbReference>
<accession>A0ABU0AZE3</accession>
<protein>
    <submittedName>
        <fullName evidence="1">Pyrophosphatase PpaX</fullName>
        <ecNumber evidence="1">3.6.1.1</ecNumber>
    </submittedName>
</protein>
<dbReference type="InterPro" id="IPR036412">
    <property type="entry name" value="HAD-like_sf"/>
</dbReference>
<dbReference type="Pfam" id="PF13419">
    <property type="entry name" value="HAD_2"/>
    <property type="match status" value="1"/>
</dbReference>
<dbReference type="Proteomes" id="UP001225644">
    <property type="component" value="Unassembled WGS sequence"/>
</dbReference>
<dbReference type="NCBIfam" id="TIGR01509">
    <property type="entry name" value="HAD-SF-IA-v3"/>
    <property type="match status" value="1"/>
</dbReference>
<reference evidence="1 2" key="1">
    <citation type="submission" date="2023-07" db="EMBL/GenBank/DDBJ databases">
        <title>Genomic Encyclopedia of Type Strains, Phase IV (KMG-IV): sequencing the most valuable type-strain genomes for metagenomic binning, comparative biology and taxonomic classification.</title>
        <authorList>
            <person name="Goeker M."/>
        </authorList>
    </citation>
    <scope>NUCLEOTIDE SEQUENCE [LARGE SCALE GENOMIC DNA]</scope>
    <source>
        <strain evidence="1 2">DSM 12396</strain>
    </source>
</reference>
<keyword evidence="2" id="KW-1185">Reference proteome</keyword>
<sequence length="233" mass="26944">MCIQVALFDLDGTLADSLPLIKHTYRRVFDEMGIPWGNEDVMRWIGRPIVDIARHFAGERAEEFIQRYQHHYHRDHDRYTRLFPGTLEMLQNLRTKGIQLGIVTSKGKTGAWRTVNFTGLDRYIDVMITAHDVEKHKPLPDPILKAMEILHAQPHRTVYVGDSHFDIQAGRAAGTKTLGVTWGITVREELERLKPDGLLDCWGDLEQYLKGGRIWELKQWLKVTEKALKGNYD</sequence>
<name>A0ABU0AZE3_9FIRM</name>
<dbReference type="InterPro" id="IPR050155">
    <property type="entry name" value="HAD-like_hydrolase_sf"/>
</dbReference>
<dbReference type="PANTHER" id="PTHR43434">
    <property type="entry name" value="PHOSPHOGLYCOLATE PHOSPHATASE"/>
    <property type="match status" value="1"/>
</dbReference>
<dbReference type="EC" id="3.6.1.1" evidence="1"/>
<dbReference type="SFLD" id="SFLDG01135">
    <property type="entry name" value="C1.5.6:_HAD__Beta-PGM__Phospha"/>
    <property type="match status" value="1"/>
</dbReference>
<evidence type="ECO:0000313" key="2">
    <source>
        <dbReference type="Proteomes" id="UP001225644"/>
    </source>
</evidence>
<dbReference type="SUPFAM" id="SSF56784">
    <property type="entry name" value="HAD-like"/>
    <property type="match status" value="1"/>
</dbReference>
<dbReference type="InterPro" id="IPR023198">
    <property type="entry name" value="PGP-like_dom2"/>
</dbReference>
<keyword evidence="1" id="KW-0378">Hydrolase</keyword>
<dbReference type="Gene3D" id="3.40.50.1000">
    <property type="entry name" value="HAD superfamily/HAD-like"/>
    <property type="match status" value="1"/>
</dbReference>
<dbReference type="SFLD" id="SFLDS00003">
    <property type="entry name" value="Haloacid_Dehalogenase"/>
    <property type="match status" value="1"/>
</dbReference>
<dbReference type="EMBL" id="JAUSUX010000005">
    <property type="protein sequence ID" value="MDQ0285839.1"/>
    <property type="molecule type" value="Genomic_DNA"/>
</dbReference>
<dbReference type="Gene3D" id="1.10.150.240">
    <property type="entry name" value="Putative phosphatase, domain 2"/>
    <property type="match status" value="1"/>
</dbReference>
<proteinExistence type="predicted"/>
<evidence type="ECO:0000313" key="1">
    <source>
        <dbReference type="EMBL" id="MDQ0285839.1"/>
    </source>
</evidence>
<dbReference type="InterPro" id="IPR041492">
    <property type="entry name" value="HAD_2"/>
</dbReference>
<dbReference type="NCBIfam" id="TIGR01549">
    <property type="entry name" value="HAD-SF-IA-v1"/>
    <property type="match status" value="1"/>
</dbReference>